<dbReference type="AlphaFoldDB" id="A0A248K2H7"/>
<dbReference type="EMBL" id="CP022113">
    <property type="protein sequence ID" value="ASG25050.1"/>
    <property type="molecule type" value="Genomic_DNA"/>
</dbReference>
<keyword evidence="2" id="KW-0808">Transferase</keyword>
<dbReference type="InterPro" id="IPR050426">
    <property type="entry name" value="Glycosyltransferase_28"/>
</dbReference>
<proteinExistence type="predicted"/>
<evidence type="ECO:0000259" key="1">
    <source>
        <dbReference type="Pfam" id="PF06722"/>
    </source>
</evidence>
<gene>
    <name evidence="2" type="ORF">Y958_29190</name>
</gene>
<organism evidence="2 3">
    <name type="scientific">Nitrospirillum viridazoti CBAmc</name>
    <dbReference type="NCBI Taxonomy" id="1441467"/>
    <lineage>
        <taxon>Bacteria</taxon>
        <taxon>Pseudomonadati</taxon>
        <taxon>Pseudomonadota</taxon>
        <taxon>Alphaproteobacteria</taxon>
        <taxon>Rhodospirillales</taxon>
        <taxon>Azospirillaceae</taxon>
        <taxon>Nitrospirillum</taxon>
        <taxon>Nitrospirillum viridazoti</taxon>
    </lineage>
</organism>
<dbReference type="GO" id="GO:0016758">
    <property type="term" value="F:hexosyltransferase activity"/>
    <property type="evidence" value="ECO:0007669"/>
    <property type="project" value="UniProtKB-ARBA"/>
</dbReference>
<dbReference type="Proteomes" id="UP000197153">
    <property type="component" value="Chromosome 4"/>
</dbReference>
<dbReference type="GO" id="GO:0008194">
    <property type="term" value="F:UDP-glycosyltransferase activity"/>
    <property type="evidence" value="ECO:0007669"/>
    <property type="project" value="InterPro"/>
</dbReference>
<dbReference type="SUPFAM" id="SSF53756">
    <property type="entry name" value="UDP-Glycosyltransferase/glycogen phosphorylase"/>
    <property type="match status" value="1"/>
</dbReference>
<dbReference type="InterPro" id="IPR010610">
    <property type="entry name" value="EryCIII-like_C"/>
</dbReference>
<evidence type="ECO:0000313" key="3">
    <source>
        <dbReference type="Proteomes" id="UP000197153"/>
    </source>
</evidence>
<dbReference type="PANTHER" id="PTHR48050:SF13">
    <property type="entry name" value="STEROL 3-BETA-GLUCOSYLTRANSFERASE UGT80A2"/>
    <property type="match status" value="1"/>
</dbReference>
<dbReference type="Pfam" id="PF06722">
    <property type="entry name" value="EryCIII-like_C"/>
    <property type="match status" value="1"/>
</dbReference>
<dbReference type="InterPro" id="IPR002213">
    <property type="entry name" value="UDP_glucos_trans"/>
</dbReference>
<feature type="domain" description="Erythromycin biosynthesis protein CIII-like C-terminal" evidence="1">
    <location>
        <begin position="297"/>
        <end position="370"/>
    </location>
</feature>
<name>A0A248K2H7_9PROT</name>
<dbReference type="RefSeq" id="WP_088875440.1">
    <property type="nucleotide sequence ID" value="NZ_CP022113.1"/>
</dbReference>
<sequence>MTRPRIVFVAPPFAGHLYPLLELAMAAQAAGYRVEVITGAAKLPSVTASGLTASALPCLSGVSLERIVDTNRAVGGNPLRLLKQLRASLEVAVAARDQLLALWRVAPPDLVVADSVAVSAGLAAQALGIGWITTIATPFTIENRRGVPCYMGGWTEGSGLGHRLRDAAGRILTRMAKRGMALAVSDLLSALGSGVYREDGTEACYSPRSILGFGLTELEFNRDWPLHFQMIGPVFANPEVESPAPPLASGRPNVLVSLGTHLPWAKKTLAADMAWFAAQRPDLHFVATLGHPERMDEAAIYLARNAVMVPFLSYRTHLGCFDAVIHHGGAGISYAAISLGRPAIVVPHDYDQFDYAARIVAKGAGLRVRRLRSPEMLAALDGIMAPDTCPGLSALAAAAAGYDPHAAFLEVVDSMTGG</sequence>
<accession>A0A248K2H7</accession>
<dbReference type="CDD" id="cd03784">
    <property type="entry name" value="GT1_Gtf-like"/>
    <property type="match status" value="1"/>
</dbReference>
<reference evidence="2 3" key="1">
    <citation type="submission" date="2017-06" db="EMBL/GenBank/DDBJ databases">
        <title>Complete genome sequence of Nitrospirillum amazonense strain CBAmC, an endophytic nitrogen-fixing and plant growth-promoting bacterium, isolated from sugarcane.</title>
        <authorList>
            <person name="Schwab S."/>
            <person name="dos Santos Teixeira K.R."/>
            <person name="Simoes Araujo J.L."/>
            <person name="Soares Vidal M."/>
            <person name="Borges de Freitas H.R."/>
            <person name="Rivello Crivelaro A.L."/>
            <person name="Bueno de Camargo Nunes A."/>
            <person name="dos Santos C.M."/>
            <person name="Palmeira da Silva Rosa D."/>
            <person name="da Silva Padilha D."/>
            <person name="da Silva E."/>
            <person name="Araujo Terra L."/>
            <person name="Soares Mendes V."/>
            <person name="Farinelli L."/>
            <person name="Magalhaes Cruz L."/>
            <person name="Baldani J.I."/>
        </authorList>
    </citation>
    <scope>NUCLEOTIDE SEQUENCE [LARGE SCALE GENOMIC DNA]</scope>
    <source>
        <strain evidence="2 3">CBAmC</strain>
    </source>
</reference>
<dbReference type="GO" id="GO:0017000">
    <property type="term" value="P:antibiotic biosynthetic process"/>
    <property type="evidence" value="ECO:0007669"/>
    <property type="project" value="UniProtKB-ARBA"/>
</dbReference>
<evidence type="ECO:0000313" key="2">
    <source>
        <dbReference type="EMBL" id="ASG25050.1"/>
    </source>
</evidence>
<protein>
    <submittedName>
        <fullName evidence="2">Glycosyl transferase</fullName>
    </submittedName>
</protein>
<keyword evidence="3" id="KW-1185">Reference proteome</keyword>
<dbReference type="Gene3D" id="3.40.50.2000">
    <property type="entry name" value="Glycogen Phosphorylase B"/>
    <property type="match status" value="2"/>
</dbReference>
<dbReference type="PANTHER" id="PTHR48050">
    <property type="entry name" value="STEROL 3-BETA-GLUCOSYLTRANSFERASE"/>
    <property type="match status" value="1"/>
</dbReference>
<dbReference type="KEGG" id="nao:Y958_29190"/>